<dbReference type="Proteomes" id="UP000694548">
    <property type="component" value="Chromosome sgr02"/>
</dbReference>
<name>A0A8C6KUZ5_NOTFU</name>
<protein>
    <recommendedName>
        <fullName evidence="1">Reverse transcriptase domain-containing protein</fullName>
    </recommendedName>
</protein>
<proteinExistence type="predicted"/>
<dbReference type="CDD" id="cd01650">
    <property type="entry name" value="RT_nLTR_like"/>
    <property type="match status" value="1"/>
</dbReference>
<dbReference type="PROSITE" id="PS50878">
    <property type="entry name" value="RT_POL"/>
    <property type="match status" value="1"/>
</dbReference>
<evidence type="ECO:0000313" key="3">
    <source>
        <dbReference type="Proteomes" id="UP000694548"/>
    </source>
</evidence>
<reference evidence="2" key="2">
    <citation type="submission" date="2025-08" db="UniProtKB">
        <authorList>
            <consortium name="Ensembl"/>
        </authorList>
    </citation>
    <scope>IDENTIFICATION</scope>
</reference>
<reference evidence="2" key="1">
    <citation type="submission" date="2014-08" db="EMBL/GenBank/DDBJ databases">
        <authorList>
            <person name="Senf B."/>
            <person name="Petzold A."/>
            <person name="Downie B.R."/>
            <person name="Koch P."/>
            <person name="Platzer M."/>
        </authorList>
    </citation>
    <scope>NUCLEOTIDE SEQUENCE [LARGE SCALE GENOMIC DNA]</scope>
    <source>
        <strain evidence="2">GRZ</strain>
    </source>
</reference>
<dbReference type="Ensembl" id="ENSNFUT00015010448.1">
    <property type="protein sequence ID" value="ENSNFUP00015009941.1"/>
    <property type="gene ID" value="ENSNFUG00015004895.1"/>
</dbReference>
<dbReference type="GeneTree" id="ENSGT01120000271879"/>
<dbReference type="AlphaFoldDB" id="A0A8C6KUZ5"/>
<feature type="domain" description="Reverse transcriptase" evidence="1">
    <location>
        <begin position="61"/>
        <end position="325"/>
    </location>
</feature>
<dbReference type="SUPFAM" id="SSF56672">
    <property type="entry name" value="DNA/RNA polymerases"/>
    <property type="match status" value="1"/>
</dbReference>
<sequence>MNTITRNINSMFLDKVEQQEIRNVVKNCGSKRSSDCDDLDMVTVKAIIESVTEPFTYICNLPLSTGIFPNLMKNAKVVPLFKSGDKHSFTKYRPVSLLPQFSKILQKVFASWLDKFIDKNKILNHEQSGFRTKHSTAMAVMDLVDKLLSAIDNKNYFVSVFSDLKKAFDVIDHSRLLLKLHWFGISGVAHQWVNSYLDNRKQFVQINDAISDIHYGVPQGSVLGPKLFIMFINDLVNVSHILGTVLFADDTPLFYSGLNIHEVTQVINSELVKVKKWFDINRLSLNLNKTNFILFNNKRSRDVSLTIDGMEIQRVKETKFLGVMFDGSLTWNSHISYIKGKVAKAIAVLYIYIYNIYII</sequence>
<dbReference type="Pfam" id="PF00078">
    <property type="entry name" value="RVT_1"/>
    <property type="match status" value="1"/>
</dbReference>
<accession>A0A8C6KUZ5</accession>
<dbReference type="PANTHER" id="PTHR33332">
    <property type="entry name" value="REVERSE TRANSCRIPTASE DOMAIN-CONTAINING PROTEIN"/>
    <property type="match status" value="1"/>
</dbReference>
<reference evidence="2" key="3">
    <citation type="submission" date="2025-09" db="UniProtKB">
        <authorList>
            <consortium name="Ensembl"/>
        </authorList>
    </citation>
    <scope>IDENTIFICATION</scope>
</reference>
<evidence type="ECO:0000259" key="1">
    <source>
        <dbReference type="PROSITE" id="PS50878"/>
    </source>
</evidence>
<keyword evidence="3" id="KW-1185">Reference proteome</keyword>
<evidence type="ECO:0000313" key="2">
    <source>
        <dbReference type="Ensembl" id="ENSNFUP00015009941.1"/>
    </source>
</evidence>
<dbReference type="InterPro" id="IPR043502">
    <property type="entry name" value="DNA/RNA_pol_sf"/>
</dbReference>
<dbReference type="InterPro" id="IPR000477">
    <property type="entry name" value="RT_dom"/>
</dbReference>
<organism evidence="2 3">
    <name type="scientific">Nothobranchius furzeri</name>
    <name type="common">Turquoise killifish</name>
    <dbReference type="NCBI Taxonomy" id="105023"/>
    <lineage>
        <taxon>Eukaryota</taxon>
        <taxon>Metazoa</taxon>
        <taxon>Chordata</taxon>
        <taxon>Craniata</taxon>
        <taxon>Vertebrata</taxon>
        <taxon>Euteleostomi</taxon>
        <taxon>Actinopterygii</taxon>
        <taxon>Neopterygii</taxon>
        <taxon>Teleostei</taxon>
        <taxon>Neoteleostei</taxon>
        <taxon>Acanthomorphata</taxon>
        <taxon>Ovalentaria</taxon>
        <taxon>Atherinomorphae</taxon>
        <taxon>Cyprinodontiformes</taxon>
        <taxon>Nothobranchiidae</taxon>
        <taxon>Nothobranchius</taxon>
    </lineage>
</organism>